<dbReference type="InterPro" id="IPR036941">
    <property type="entry name" value="Rcpt_L-dom_sf"/>
</dbReference>
<dbReference type="STRING" id="1678841.TBC1_12215"/>
<keyword evidence="4" id="KW-0732">Signal</keyword>
<evidence type="ECO:0000256" key="1">
    <source>
        <dbReference type="ARBA" id="ARBA00004191"/>
    </source>
</evidence>
<dbReference type="InterPro" id="IPR026444">
    <property type="entry name" value="Secre_tail"/>
</dbReference>
<evidence type="ECO:0000259" key="6">
    <source>
        <dbReference type="Pfam" id="PF18962"/>
    </source>
</evidence>
<evidence type="ECO:0000256" key="3">
    <source>
        <dbReference type="ARBA" id="ARBA00022525"/>
    </source>
</evidence>
<evidence type="ECO:0000256" key="4">
    <source>
        <dbReference type="ARBA" id="ARBA00022729"/>
    </source>
</evidence>
<dbReference type="NCBIfam" id="TIGR04183">
    <property type="entry name" value="Por_Secre_tail"/>
    <property type="match status" value="1"/>
</dbReference>
<dbReference type="Gene3D" id="3.80.20.20">
    <property type="entry name" value="Receptor L-domain"/>
    <property type="match status" value="3"/>
</dbReference>
<dbReference type="EMBL" id="DF968183">
    <property type="protein sequence ID" value="GAP44407.1"/>
    <property type="molecule type" value="Genomic_DNA"/>
</dbReference>
<keyword evidence="2" id="KW-0134">Cell wall</keyword>
<evidence type="ECO:0000313" key="7">
    <source>
        <dbReference type="EMBL" id="GAP44407.1"/>
    </source>
</evidence>
<keyword evidence="5" id="KW-0325">Glycoprotein</keyword>
<dbReference type="GO" id="GO:0030313">
    <property type="term" value="C:cell envelope"/>
    <property type="evidence" value="ECO:0007669"/>
    <property type="project" value="UniProtKB-SubCell"/>
</dbReference>
<dbReference type="SUPFAM" id="SSF52058">
    <property type="entry name" value="L domain-like"/>
    <property type="match status" value="3"/>
</dbReference>
<evidence type="ECO:0000313" key="8">
    <source>
        <dbReference type="Proteomes" id="UP000053091"/>
    </source>
</evidence>
<gene>
    <name evidence="7" type="ORF">TBC1_12215</name>
</gene>
<comment type="subcellular location">
    <subcellularLocation>
        <location evidence="1">Secreted</location>
        <location evidence="1">Cell wall</location>
    </subcellularLocation>
</comment>
<dbReference type="Pfam" id="PF18962">
    <property type="entry name" value="Por_Secre_tail"/>
    <property type="match status" value="1"/>
</dbReference>
<dbReference type="InterPro" id="IPR051648">
    <property type="entry name" value="CWI-Assembly_Regulator"/>
</dbReference>
<dbReference type="AlphaFoldDB" id="A0A0S7C0V8"/>
<evidence type="ECO:0000256" key="5">
    <source>
        <dbReference type="ARBA" id="ARBA00023180"/>
    </source>
</evidence>
<sequence>MASLNINLVNPGKTHFLLTLSFMKKILSFLFALSALNSVTAQGCFPEGITFTNQTQIDNFQSDYPGCSLILGDVNIIEDGSEIITNLDGLTAMQRINGNLLIKENYDLVSITGLQNLTFVGGNLSLQFNYTLPSLTGLENLDSIGGDFVTGCTNLITDLEALGNLTYIGGDIDINWHPNLVSLHGLENLNHLGGGITLSNNVILTDLSPLESITTLNGSLFISCVHSLVNLEGLNNLMSIEGDLDINWCDDLSNFTGLEKLTSIAGNFIIDGNGYLDDLSGLNSLKSVGGTLSIIYNDDLYSLTGLDSLSSIGGNLTIGGNGSLTSLAGLDNIAAATITGLIIEDNSWLSTCNVKSVCEYLASPGAVVNISGNYTGCDNPQEVENSCITGNAEELADSNFSLFPNPSGREITIKFPSNQIKNEVCIINSGGQQLINLEIIGNSTKIDISYLPIGVYFVKLTGNNGFKMIKFIKE</sequence>
<dbReference type="PANTHER" id="PTHR31018">
    <property type="entry name" value="SPORULATION-SPECIFIC PROTEIN-RELATED"/>
    <property type="match status" value="1"/>
</dbReference>
<dbReference type="PANTHER" id="PTHR31018:SF3">
    <property type="entry name" value="RECEPTOR PROTEIN-TYROSINE KINASE"/>
    <property type="match status" value="1"/>
</dbReference>
<protein>
    <submittedName>
        <fullName evidence="7">Protein containing Por secretion system C-terminal sorting domain</fullName>
    </submittedName>
</protein>
<feature type="domain" description="Secretion system C-terminal sorting" evidence="6">
    <location>
        <begin position="402"/>
        <end position="471"/>
    </location>
</feature>
<keyword evidence="8" id="KW-1185">Reference proteome</keyword>
<organism evidence="7">
    <name type="scientific">Lentimicrobium saccharophilum</name>
    <dbReference type="NCBI Taxonomy" id="1678841"/>
    <lineage>
        <taxon>Bacteria</taxon>
        <taxon>Pseudomonadati</taxon>
        <taxon>Bacteroidota</taxon>
        <taxon>Bacteroidia</taxon>
        <taxon>Bacteroidales</taxon>
        <taxon>Lentimicrobiaceae</taxon>
        <taxon>Lentimicrobium</taxon>
    </lineage>
</organism>
<keyword evidence="3" id="KW-0964">Secreted</keyword>
<reference evidence="7" key="1">
    <citation type="journal article" date="2015" name="Genome Announc.">
        <title>Draft Genome Sequence of Bacteroidales Strain TBC1, a Novel Isolate from a Methanogenic Wastewater Treatment System.</title>
        <authorList>
            <person name="Tourlousse D.M."/>
            <person name="Matsuura N."/>
            <person name="Sun L."/>
            <person name="Toyonaga M."/>
            <person name="Kuroda K."/>
            <person name="Ohashi A."/>
            <person name="Cruz R."/>
            <person name="Yamaguchi T."/>
            <person name="Sekiguchi Y."/>
        </authorList>
    </citation>
    <scope>NUCLEOTIDE SEQUENCE [LARGE SCALE GENOMIC DNA]</scope>
    <source>
        <strain evidence="7">TBC1</strain>
    </source>
</reference>
<evidence type="ECO:0000256" key="2">
    <source>
        <dbReference type="ARBA" id="ARBA00022512"/>
    </source>
</evidence>
<name>A0A0S7C0V8_9BACT</name>
<dbReference type="OrthoDB" id="1076849at2"/>
<proteinExistence type="predicted"/>
<dbReference type="Proteomes" id="UP000053091">
    <property type="component" value="Unassembled WGS sequence"/>
</dbReference>
<accession>A0A0S7C0V8</accession>